<keyword evidence="1" id="KW-1133">Transmembrane helix</keyword>
<dbReference type="InterPro" id="IPR025962">
    <property type="entry name" value="SdpI/YhfL"/>
</dbReference>
<dbReference type="STRING" id="306540.SAMN05421839_1636"/>
<sequence>MNDPTWLYDLILPLIMIVFDYLFSKKQPKNINYFIGYRTKRSMASKENWIYANKRLGELWFKLGWLVFILVLLVRLFIPVENETLTLINMCLSLPL</sequence>
<keyword evidence="1" id="KW-0472">Membrane</keyword>
<name>A0A1I5T5I1_9BACI</name>
<reference evidence="2 3" key="1">
    <citation type="submission" date="2016-10" db="EMBL/GenBank/DDBJ databases">
        <authorList>
            <person name="de Groot N.N."/>
        </authorList>
    </citation>
    <scope>NUCLEOTIDE SEQUENCE [LARGE SCALE GENOMIC DNA]</scope>
    <source>
        <strain evidence="2 3">DSM 17073</strain>
    </source>
</reference>
<feature type="transmembrane region" description="Helical" evidence="1">
    <location>
        <begin position="59"/>
        <end position="78"/>
    </location>
</feature>
<proteinExistence type="predicted"/>
<feature type="transmembrane region" description="Helical" evidence="1">
    <location>
        <begin position="6"/>
        <end position="23"/>
    </location>
</feature>
<protein>
    <submittedName>
        <fullName evidence="2">SdpI/YhfL protein family protein</fullName>
    </submittedName>
</protein>
<accession>A0A1I5T5I1</accession>
<dbReference type="AlphaFoldDB" id="A0A1I5T5I1"/>
<dbReference type="Pfam" id="PF13630">
    <property type="entry name" value="SdpI"/>
    <property type="match status" value="1"/>
</dbReference>
<organism evidence="2 3">
    <name type="scientific">Halolactibacillus halophilus</name>
    <dbReference type="NCBI Taxonomy" id="306540"/>
    <lineage>
        <taxon>Bacteria</taxon>
        <taxon>Bacillati</taxon>
        <taxon>Bacillota</taxon>
        <taxon>Bacilli</taxon>
        <taxon>Bacillales</taxon>
        <taxon>Bacillaceae</taxon>
        <taxon>Halolactibacillus</taxon>
    </lineage>
</organism>
<dbReference type="EMBL" id="FOXC01000063">
    <property type="protein sequence ID" value="SFP78255.1"/>
    <property type="molecule type" value="Genomic_DNA"/>
</dbReference>
<dbReference type="OrthoDB" id="3173919at2"/>
<evidence type="ECO:0000313" key="3">
    <source>
        <dbReference type="Proteomes" id="UP000242243"/>
    </source>
</evidence>
<gene>
    <name evidence="2" type="ORF">SAMN05421839_1636</name>
</gene>
<dbReference type="Proteomes" id="UP000242243">
    <property type="component" value="Unassembled WGS sequence"/>
</dbReference>
<dbReference type="RefSeq" id="WP_089833978.1">
    <property type="nucleotide sequence ID" value="NZ_BJWI01000119.1"/>
</dbReference>
<keyword evidence="1" id="KW-0812">Transmembrane</keyword>
<evidence type="ECO:0000313" key="2">
    <source>
        <dbReference type="EMBL" id="SFP78255.1"/>
    </source>
</evidence>
<evidence type="ECO:0000256" key="1">
    <source>
        <dbReference type="SAM" id="Phobius"/>
    </source>
</evidence>